<dbReference type="InterPro" id="IPR036052">
    <property type="entry name" value="TrpB-like_PALP_sf"/>
</dbReference>
<protein>
    <submittedName>
        <fullName evidence="1">Uncharacterized protein</fullName>
    </submittedName>
</protein>
<organism evidence="1 2">
    <name type="scientific">Colletotrichum liriopes</name>
    <dbReference type="NCBI Taxonomy" id="708192"/>
    <lineage>
        <taxon>Eukaryota</taxon>
        <taxon>Fungi</taxon>
        <taxon>Dikarya</taxon>
        <taxon>Ascomycota</taxon>
        <taxon>Pezizomycotina</taxon>
        <taxon>Sordariomycetes</taxon>
        <taxon>Hypocreomycetidae</taxon>
        <taxon>Glomerellales</taxon>
        <taxon>Glomerellaceae</taxon>
        <taxon>Colletotrichum</taxon>
        <taxon>Colletotrichum spaethianum species complex</taxon>
    </lineage>
</organism>
<dbReference type="Proteomes" id="UP001055172">
    <property type="component" value="Unassembled WGS sequence"/>
</dbReference>
<dbReference type="AlphaFoldDB" id="A0AA37GUJ4"/>
<keyword evidence="2" id="KW-1185">Reference proteome</keyword>
<name>A0AA37GUJ4_9PEZI</name>
<accession>A0AA37GUJ4</accession>
<evidence type="ECO:0000313" key="2">
    <source>
        <dbReference type="Proteomes" id="UP001055172"/>
    </source>
</evidence>
<dbReference type="SUPFAM" id="SSF53686">
    <property type="entry name" value="Tryptophan synthase beta subunit-like PLP-dependent enzymes"/>
    <property type="match status" value="1"/>
</dbReference>
<reference evidence="1 2" key="1">
    <citation type="submission" date="2021-07" db="EMBL/GenBank/DDBJ databases">
        <title>Genome data of Colletotrichum spaethianum.</title>
        <authorList>
            <person name="Utami Y.D."/>
            <person name="Hiruma K."/>
        </authorList>
    </citation>
    <scope>NUCLEOTIDE SEQUENCE [LARGE SCALE GENOMIC DNA]</scope>
    <source>
        <strain evidence="1 2">MAFF 242679</strain>
    </source>
</reference>
<comment type="caution">
    <text evidence="1">The sequence shown here is derived from an EMBL/GenBank/DDBJ whole genome shotgun (WGS) entry which is preliminary data.</text>
</comment>
<dbReference type="EMBL" id="BPPX01000024">
    <property type="protein sequence ID" value="GJC87094.1"/>
    <property type="molecule type" value="Genomic_DNA"/>
</dbReference>
<dbReference type="Gene3D" id="3.40.50.1100">
    <property type="match status" value="1"/>
</dbReference>
<proteinExistence type="predicted"/>
<sequence>MHAAPEEEIPEAMKLVLERLKVWVEPGSAVPLAVALYNEEFRSMVAREAGERPGSGAYHQWRKHWRGWFGEAVLGDYFNSTKLP</sequence>
<gene>
    <name evidence="1" type="ORF">ColLi_09932</name>
</gene>
<evidence type="ECO:0000313" key="1">
    <source>
        <dbReference type="EMBL" id="GJC87094.1"/>
    </source>
</evidence>